<gene>
    <name evidence="2" type="ORF">Rumeso_02654</name>
</gene>
<evidence type="ECO:0000256" key="1">
    <source>
        <dbReference type="SAM" id="MobiDB-lite"/>
    </source>
</evidence>
<protein>
    <submittedName>
        <fullName evidence="2">Uncharacterized protein</fullName>
    </submittedName>
</protein>
<proteinExistence type="predicted"/>
<dbReference type="EMBL" id="AOSK01000065">
    <property type="protein sequence ID" value="EYD75872.1"/>
    <property type="molecule type" value="Genomic_DNA"/>
</dbReference>
<name>A0A017HN08_9RHOB</name>
<dbReference type="HOGENOM" id="CLU_2318388_0_0_5"/>
<organism evidence="2 3">
    <name type="scientific">Rubellimicrobium mesophilum DSM 19309</name>
    <dbReference type="NCBI Taxonomy" id="442562"/>
    <lineage>
        <taxon>Bacteria</taxon>
        <taxon>Pseudomonadati</taxon>
        <taxon>Pseudomonadota</taxon>
        <taxon>Alphaproteobacteria</taxon>
        <taxon>Rhodobacterales</taxon>
        <taxon>Roseobacteraceae</taxon>
        <taxon>Rubellimicrobium</taxon>
    </lineage>
</organism>
<keyword evidence="3" id="KW-1185">Reference proteome</keyword>
<reference evidence="2 3" key="1">
    <citation type="submission" date="2013-02" db="EMBL/GenBank/DDBJ databases">
        <authorList>
            <person name="Fiebig A."/>
            <person name="Goeker M."/>
            <person name="Klenk H.-P.P."/>
        </authorList>
    </citation>
    <scope>NUCLEOTIDE SEQUENCE [LARGE SCALE GENOMIC DNA]</scope>
    <source>
        <strain evidence="2 3">DSM 19309</strain>
    </source>
</reference>
<feature type="region of interest" description="Disordered" evidence="1">
    <location>
        <begin position="79"/>
        <end position="99"/>
    </location>
</feature>
<accession>A0A017HN08</accession>
<evidence type="ECO:0000313" key="2">
    <source>
        <dbReference type="EMBL" id="EYD75872.1"/>
    </source>
</evidence>
<evidence type="ECO:0000313" key="3">
    <source>
        <dbReference type="Proteomes" id="UP000019666"/>
    </source>
</evidence>
<sequence length="99" mass="10620">MADASDELGVVFVDNPMAPDLFVDGVSGFFFRNGSVRITFHSSRAKHTAPPGPISNVVVGRLVMPVDAAEHMARQILEALERRRAEPAPSPSQASPKGH</sequence>
<dbReference type="AlphaFoldDB" id="A0A017HN08"/>
<dbReference type="OrthoDB" id="7573021at2"/>
<comment type="caution">
    <text evidence="2">The sequence shown here is derived from an EMBL/GenBank/DDBJ whole genome shotgun (WGS) entry which is preliminary data.</text>
</comment>
<dbReference type="RefSeq" id="WP_037277601.1">
    <property type="nucleotide sequence ID" value="NZ_KK088522.1"/>
</dbReference>
<dbReference type="Proteomes" id="UP000019666">
    <property type="component" value="Unassembled WGS sequence"/>
</dbReference>